<evidence type="ECO:0000313" key="2">
    <source>
        <dbReference type="Proteomes" id="UP000005583"/>
    </source>
</evidence>
<organism evidence="1 2">
    <name type="scientific">Lactobacillus ultunensis DSM 16047</name>
    <dbReference type="NCBI Taxonomy" id="525365"/>
    <lineage>
        <taxon>Bacteria</taxon>
        <taxon>Bacillati</taxon>
        <taxon>Bacillota</taxon>
        <taxon>Bacilli</taxon>
        <taxon>Lactobacillales</taxon>
        <taxon>Lactobacillaceae</taxon>
        <taxon>Lactobacillus</taxon>
    </lineage>
</organism>
<evidence type="ECO:0008006" key="3">
    <source>
        <dbReference type="Google" id="ProtNLM"/>
    </source>
</evidence>
<keyword evidence="2" id="KW-1185">Reference proteome</keyword>
<accession>C2EL36</accession>
<gene>
    <name evidence="1" type="ORF">HMPREF0548_0382</name>
</gene>
<protein>
    <recommendedName>
        <fullName evidence="3">DNA polymerase Y-family little finger domain-containing protein</fullName>
    </recommendedName>
</protein>
<dbReference type="Proteomes" id="UP000005583">
    <property type="component" value="Unassembled WGS sequence"/>
</dbReference>
<comment type="caution">
    <text evidence="1">The sequence shown here is derived from an EMBL/GenBank/DDBJ whole genome shotgun (WGS) entry which is preliminary data.</text>
</comment>
<dbReference type="PATRIC" id="fig|525365.8.peg.9"/>
<sequence>MESPELQIKRYKLDHVVDRVRKKYGFSALVKASSLIQGATAIERSNLVGGHNGGNAYE</sequence>
<dbReference type="HOGENOM" id="CLU_210595_0_0_9"/>
<name>C2EL36_9LACO</name>
<dbReference type="AlphaFoldDB" id="C2EL36"/>
<evidence type="ECO:0000313" key="1">
    <source>
        <dbReference type="EMBL" id="EEJ72782.1"/>
    </source>
</evidence>
<dbReference type="STRING" id="525365.HMPREF0548_0382"/>
<reference evidence="1 2" key="1">
    <citation type="submission" date="2009-01" db="EMBL/GenBank/DDBJ databases">
        <authorList>
            <person name="Qin X."/>
            <person name="Bachman B."/>
            <person name="Battles P."/>
            <person name="Bell A."/>
            <person name="Bess C."/>
            <person name="Bickham C."/>
            <person name="Chaboub L."/>
            <person name="Chen D."/>
            <person name="Coyle M."/>
            <person name="Deiros D.R."/>
            <person name="Dinh H."/>
            <person name="Forbes L."/>
            <person name="Fowler G."/>
            <person name="Francisco L."/>
            <person name="Fu Q."/>
            <person name="Gubbala S."/>
            <person name="Hale W."/>
            <person name="Han Y."/>
            <person name="Hemphill L."/>
            <person name="Highlander S.K."/>
            <person name="Hirani K."/>
            <person name="Hogues M."/>
            <person name="Jackson L."/>
            <person name="Jakkamsetti A."/>
            <person name="Javaid M."/>
            <person name="Jiang H."/>
            <person name="Korchina V."/>
            <person name="Kovar C."/>
            <person name="Lara F."/>
            <person name="Lee S."/>
            <person name="Mata R."/>
            <person name="Mathew T."/>
            <person name="Moen C."/>
            <person name="Morales K."/>
            <person name="Munidasa M."/>
            <person name="Nazareth L."/>
            <person name="Ngo R."/>
            <person name="Nguyen L."/>
            <person name="Okwuonu G."/>
            <person name="Ongeri F."/>
            <person name="Patil S."/>
            <person name="Petrosino J."/>
            <person name="Pham C."/>
            <person name="Pham P."/>
            <person name="Pu L.-L."/>
            <person name="Puazo M."/>
            <person name="Raj R."/>
            <person name="Reid J."/>
            <person name="Rouhana J."/>
            <person name="Saada N."/>
            <person name="Shang Y."/>
            <person name="Simmons D."/>
            <person name="Thornton R."/>
            <person name="Warren J."/>
            <person name="Weissenberger G."/>
            <person name="Zhang J."/>
            <person name="Zhang L."/>
            <person name="Zhou C."/>
            <person name="Zhu D."/>
            <person name="Muzny D."/>
            <person name="Worley K."/>
            <person name="Gibbs R."/>
        </authorList>
    </citation>
    <scope>NUCLEOTIDE SEQUENCE [LARGE SCALE GENOMIC DNA]</scope>
    <source>
        <strain evidence="1 2">DSM 16047</strain>
    </source>
</reference>
<dbReference type="EMBL" id="ACGU01000015">
    <property type="protein sequence ID" value="EEJ72782.1"/>
    <property type="molecule type" value="Genomic_DNA"/>
</dbReference>
<dbReference type="eggNOG" id="COG0389">
    <property type="taxonomic scope" value="Bacteria"/>
</dbReference>
<proteinExistence type="predicted"/>